<feature type="non-terminal residue" evidence="1">
    <location>
        <position position="56"/>
    </location>
</feature>
<name>C2BCN5_9FIRM</name>
<dbReference type="Proteomes" id="UP000005984">
    <property type="component" value="Unassembled WGS sequence"/>
</dbReference>
<accession>C2BCN5</accession>
<dbReference type="AlphaFoldDB" id="C2BCN5"/>
<proteinExistence type="predicted"/>
<evidence type="ECO:0000313" key="1">
    <source>
        <dbReference type="EMBL" id="EEI87327.1"/>
    </source>
</evidence>
<sequence length="56" mass="7000">MRRDKMPRYDIVDLSRTIYLAKEEFKKDIKKYEEYLKVSGNNYKYPYIHQISIYNM</sequence>
<reference evidence="1 2" key="1">
    <citation type="submission" date="2008-10" db="EMBL/GenBank/DDBJ databases">
        <authorList>
            <person name="Qin X."/>
            <person name="Bachman B."/>
            <person name="Battles P."/>
            <person name="Bell A."/>
            <person name="Bess C."/>
            <person name="Bickham C."/>
            <person name="Chaboub L."/>
            <person name="Chen D."/>
            <person name="Coyle M."/>
            <person name="Deiros D.R."/>
            <person name="Dinh H."/>
            <person name="Forbes L."/>
            <person name="Fowler G."/>
            <person name="Francisco L."/>
            <person name="Fu Q."/>
            <person name="Gubbala S."/>
            <person name="Hale W."/>
            <person name="Han Y."/>
            <person name="Hemphill L."/>
            <person name="Highlander S.K."/>
            <person name="Hirani K."/>
            <person name="Hogues M."/>
            <person name="Jackson L."/>
            <person name="Jakkamsetti A."/>
            <person name="Javaid M."/>
            <person name="Jiang H."/>
            <person name="Korchina V."/>
            <person name="Kovar C."/>
            <person name="Lara F."/>
            <person name="Lee S."/>
            <person name="Mata R."/>
            <person name="Mathew T."/>
            <person name="Moen C."/>
            <person name="Morales K."/>
            <person name="Munidasa M."/>
            <person name="Nazareth L."/>
            <person name="Ngo R."/>
            <person name="Nguyen L."/>
            <person name="Okwuonu G."/>
            <person name="Ongeri F."/>
            <person name="Patil S."/>
            <person name="Petrosino J."/>
            <person name="Pham C."/>
            <person name="Pham P."/>
            <person name="Pu L.-L."/>
            <person name="Puazo M."/>
            <person name="Raj R."/>
            <person name="Reid J."/>
            <person name="Rouhana J."/>
            <person name="Saada N."/>
            <person name="Shang Y."/>
            <person name="Simmons D."/>
            <person name="Thornton R."/>
            <person name="Warren J."/>
            <person name="Weissenberger G."/>
            <person name="Zhang J."/>
            <person name="Zhang L."/>
            <person name="Zhou C."/>
            <person name="Zhu D."/>
            <person name="Muzny D."/>
            <person name="Worley K."/>
            <person name="Gibbs R."/>
        </authorList>
    </citation>
    <scope>NUCLEOTIDE SEQUENCE [LARGE SCALE GENOMIC DNA]</scope>
    <source>
        <strain evidence="1 2">ATCC 51172</strain>
    </source>
</reference>
<keyword evidence="2" id="KW-1185">Reference proteome</keyword>
<dbReference type="eggNOG" id="COG4983">
    <property type="taxonomic scope" value="Bacteria"/>
</dbReference>
<dbReference type="STRING" id="525254.HMPREF0072_0105"/>
<organism evidence="1 2">
    <name type="scientific">Anaerococcus lactolyticus ATCC 51172</name>
    <dbReference type="NCBI Taxonomy" id="525254"/>
    <lineage>
        <taxon>Bacteria</taxon>
        <taxon>Bacillati</taxon>
        <taxon>Bacillota</taxon>
        <taxon>Tissierellia</taxon>
        <taxon>Tissierellales</taxon>
        <taxon>Peptoniphilaceae</taxon>
        <taxon>Anaerococcus</taxon>
    </lineage>
</organism>
<dbReference type="EMBL" id="ABYO01000006">
    <property type="protein sequence ID" value="EEI87327.1"/>
    <property type="molecule type" value="Genomic_DNA"/>
</dbReference>
<dbReference type="HOGENOM" id="CLU_3018590_0_0_9"/>
<protein>
    <submittedName>
        <fullName evidence="1">Uncharacterized protein</fullName>
    </submittedName>
</protein>
<comment type="caution">
    <text evidence="1">The sequence shown here is derived from an EMBL/GenBank/DDBJ whole genome shotgun (WGS) entry which is preliminary data.</text>
</comment>
<evidence type="ECO:0000313" key="2">
    <source>
        <dbReference type="Proteomes" id="UP000005984"/>
    </source>
</evidence>
<gene>
    <name evidence="1" type="ORF">HMPREF0072_0105</name>
</gene>